<sequence>MADFMGSINDGLNAAKKAEANKQEITEVFDELNAQLGMATGGTVKVKRRSFYKEVPTTYASVAARMIADSLINSPRETYDALAISHVNKEYGFDDVEIAKWNLDKNGYPCVITLRSSELYCEDKEALEKALSELMRDPEVGTAVLKCMNFIPRGK</sequence>
<dbReference type="RefSeq" id="WP_301481166.1">
    <property type="nucleotide sequence ID" value="NZ_JASMRX010000030.1"/>
</dbReference>
<keyword evidence="2" id="KW-1185">Reference proteome</keyword>
<dbReference type="EMBL" id="JASMRX010000030">
    <property type="protein sequence ID" value="MDN6881544.1"/>
    <property type="molecule type" value="Genomic_DNA"/>
</dbReference>
<proteinExistence type="predicted"/>
<name>A0ABT8LY57_9GAMM</name>
<organism evidence="1 2">
    <name type="scientific">Serratia bockelmannii</name>
    <dbReference type="NCBI Taxonomy" id="2703793"/>
    <lineage>
        <taxon>Bacteria</taxon>
        <taxon>Pseudomonadati</taxon>
        <taxon>Pseudomonadota</taxon>
        <taxon>Gammaproteobacteria</taxon>
        <taxon>Enterobacterales</taxon>
        <taxon>Yersiniaceae</taxon>
        <taxon>Serratia</taxon>
    </lineage>
</organism>
<evidence type="ECO:0000313" key="1">
    <source>
        <dbReference type="EMBL" id="MDN6881544.1"/>
    </source>
</evidence>
<comment type="caution">
    <text evidence="1">The sequence shown here is derived from an EMBL/GenBank/DDBJ whole genome shotgun (WGS) entry which is preliminary data.</text>
</comment>
<reference evidence="1" key="1">
    <citation type="submission" date="2023-05" db="EMBL/GenBank/DDBJ databases">
        <title>Cannabis rhizosphere genomes.</title>
        <authorList>
            <person name="Goff K.L."/>
        </authorList>
    </citation>
    <scope>NUCLEOTIDE SEQUENCE</scope>
    <source>
        <strain evidence="1">SPPC 2817</strain>
    </source>
</reference>
<dbReference type="Proteomes" id="UP001176500">
    <property type="component" value="Unassembled WGS sequence"/>
</dbReference>
<accession>A0ABT8LY57</accession>
<protein>
    <submittedName>
        <fullName evidence="1">Uncharacterized protein</fullName>
    </submittedName>
</protein>
<evidence type="ECO:0000313" key="2">
    <source>
        <dbReference type="Proteomes" id="UP001176500"/>
    </source>
</evidence>
<gene>
    <name evidence="1" type="ORF">QO199_23165</name>
</gene>